<evidence type="ECO:0000313" key="3">
    <source>
        <dbReference type="Proteomes" id="UP000723463"/>
    </source>
</evidence>
<keyword evidence="3" id="KW-1185">Reference proteome</keyword>
<organism evidence="2 3">
    <name type="scientific">Mortierella hygrophila</name>
    <dbReference type="NCBI Taxonomy" id="979708"/>
    <lineage>
        <taxon>Eukaryota</taxon>
        <taxon>Fungi</taxon>
        <taxon>Fungi incertae sedis</taxon>
        <taxon>Mucoromycota</taxon>
        <taxon>Mortierellomycotina</taxon>
        <taxon>Mortierellomycetes</taxon>
        <taxon>Mortierellales</taxon>
        <taxon>Mortierellaceae</taxon>
        <taxon>Mortierella</taxon>
    </lineage>
</organism>
<sequence length="130" mass="14154">MGTIPEPDRPGTSSRGSNAIKPSLSLPDLKYALRRKKSLGVEEALDRFKSKGGLGADGNRRYDNDNSWMQSSGLMHESSSSSDIDLLSLSASVLPPSYFETGVDPQIGKDCTGQEPNDQQQLNVPWQNDI</sequence>
<feature type="region of interest" description="Disordered" evidence="1">
    <location>
        <begin position="1"/>
        <end position="23"/>
    </location>
</feature>
<accession>A0A9P6EZ12</accession>
<proteinExistence type="predicted"/>
<evidence type="ECO:0000256" key="1">
    <source>
        <dbReference type="SAM" id="MobiDB-lite"/>
    </source>
</evidence>
<dbReference type="AlphaFoldDB" id="A0A9P6EZ12"/>
<protein>
    <submittedName>
        <fullName evidence="2">Uncharacterized protein</fullName>
    </submittedName>
</protein>
<evidence type="ECO:0000313" key="2">
    <source>
        <dbReference type="EMBL" id="KAF9538213.1"/>
    </source>
</evidence>
<reference evidence="2" key="1">
    <citation type="journal article" date="2020" name="Fungal Divers.">
        <title>Resolving the Mortierellaceae phylogeny through synthesis of multi-gene phylogenetics and phylogenomics.</title>
        <authorList>
            <person name="Vandepol N."/>
            <person name="Liber J."/>
            <person name="Desiro A."/>
            <person name="Na H."/>
            <person name="Kennedy M."/>
            <person name="Barry K."/>
            <person name="Grigoriev I.V."/>
            <person name="Miller A.N."/>
            <person name="O'Donnell K."/>
            <person name="Stajich J.E."/>
            <person name="Bonito G."/>
        </authorList>
    </citation>
    <scope>NUCLEOTIDE SEQUENCE</scope>
    <source>
        <strain evidence="2">NRRL 2591</strain>
    </source>
</reference>
<comment type="caution">
    <text evidence="2">The sequence shown here is derived from an EMBL/GenBank/DDBJ whole genome shotgun (WGS) entry which is preliminary data.</text>
</comment>
<feature type="compositionally biased region" description="Polar residues" evidence="1">
    <location>
        <begin position="114"/>
        <end position="130"/>
    </location>
</feature>
<name>A0A9P6EZ12_9FUNG</name>
<dbReference type="Proteomes" id="UP000723463">
    <property type="component" value="Unassembled WGS sequence"/>
</dbReference>
<feature type="region of interest" description="Disordered" evidence="1">
    <location>
        <begin position="104"/>
        <end position="130"/>
    </location>
</feature>
<gene>
    <name evidence="2" type="ORF">EC957_007089</name>
</gene>
<dbReference type="EMBL" id="JAAAXW010000324">
    <property type="protein sequence ID" value="KAF9538213.1"/>
    <property type="molecule type" value="Genomic_DNA"/>
</dbReference>